<dbReference type="PANTHER" id="PTHR37833:SF1">
    <property type="entry name" value="SIGNAL PEPTIDE PROTEIN"/>
    <property type="match status" value="1"/>
</dbReference>
<dbReference type="Gene3D" id="2.60.40.10">
    <property type="entry name" value="Immunoglobulins"/>
    <property type="match status" value="1"/>
</dbReference>
<proteinExistence type="predicted"/>
<keyword evidence="1" id="KW-0732">Signal</keyword>
<organism evidence="2 3">
    <name type="scientific">Danxiaibacter flavus</name>
    <dbReference type="NCBI Taxonomy" id="3049108"/>
    <lineage>
        <taxon>Bacteria</taxon>
        <taxon>Pseudomonadati</taxon>
        <taxon>Bacteroidota</taxon>
        <taxon>Chitinophagia</taxon>
        <taxon>Chitinophagales</taxon>
        <taxon>Chitinophagaceae</taxon>
        <taxon>Danxiaibacter</taxon>
    </lineage>
</organism>
<dbReference type="InterPro" id="IPR011467">
    <property type="entry name" value="DUF1573"/>
</dbReference>
<accession>A0ABV3ZIC0</accession>
<gene>
    <name evidence="2" type="ORF">QTN47_17535</name>
</gene>
<dbReference type="Proteomes" id="UP001560573">
    <property type="component" value="Unassembled WGS sequence"/>
</dbReference>
<dbReference type="PANTHER" id="PTHR37833">
    <property type="entry name" value="LIPOPROTEIN-RELATED"/>
    <property type="match status" value="1"/>
</dbReference>
<dbReference type="InterPro" id="IPR013783">
    <property type="entry name" value="Ig-like_fold"/>
</dbReference>
<name>A0ABV3ZIC0_9BACT</name>
<sequence>MKKITFLLGALLVAGLVNAQTPTGQGSATTQSADATKVVEFSELDHDFGKIPQGKPVEYDISLKNISNSPVKIENVQVGCGCTTPKWKAGPYAPGESFKVTLGFNAAASGAFTKTATIFFNNGLSKVVKFHGETFAESTPATKN</sequence>
<evidence type="ECO:0000313" key="3">
    <source>
        <dbReference type="Proteomes" id="UP001560573"/>
    </source>
</evidence>
<protein>
    <submittedName>
        <fullName evidence="2">DUF1573 domain-containing protein</fullName>
    </submittedName>
</protein>
<evidence type="ECO:0000256" key="1">
    <source>
        <dbReference type="SAM" id="SignalP"/>
    </source>
</evidence>
<comment type="caution">
    <text evidence="2">The sequence shown here is derived from an EMBL/GenBank/DDBJ whole genome shotgun (WGS) entry which is preliminary data.</text>
</comment>
<dbReference type="Pfam" id="PF07610">
    <property type="entry name" value="DUF1573"/>
    <property type="match status" value="1"/>
</dbReference>
<reference evidence="2 3" key="1">
    <citation type="submission" date="2023-07" db="EMBL/GenBank/DDBJ databases">
        <authorList>
            <person name="Lian W.-H."/>
        </authorList>
    </citation>
    <scope>NUCLEOTIDE SEQUENCE [LARGE SCALE GENOMIC DNA]</scope>
    <source>
        <strain evidence="2 3">SYSU DXS3180</strain>
    </source>
</reference>
<feature type="chain" id="PRO_5045375566" evidence="1">
    <location>
        <begin position="20"/>
        <end position="144"/>
    </location>
</feature>
<dbReference type="EMBL" id="JAULBC010000006">
    <property type="protein sequence ID" value="MEX6689315.1"/>
    <property type="molecule type" value="Genomic_DNA"/>
</dbReference>
<dbReference type="RefSeq" id="WP_369330722.1">
    <property type="nucleotide sequence ID" value="NZ_JAULBC010000006.1"/>
</dbReference>
<evidence type="ECO:0000313" key="2">
    <source>
        <dbReference type="EMBL" id="MEX6689315.1"/>
    </source>
</evidence>
<keyword evidence="3" id="KW-1185">Reference proteome</keyword>
<feature type="signal peptide" evidence="1">
    <location>
        <begin position="1"/>
        <end position="19"/>
    </location>
</feature>